<dbReference type="OrthoDB" id="30736at2157"/>
<keyword evidence="5" id="KW-0408">Iron</keyword>
<evidence type="ECO:0000313" key="9">
    <source>
        <dbReference type="EMBL" id="QGR18360.1"/>
    </source>
</evidence>
<dbReference type="SFLD" id="SFLDS00029">
    <property type="entry name" value="Radical_SAM"/>
    <property type="match status" value="1"/>
</dbReference>
<dbReference type="PIRSF" id="PIRSF037420">
    <property type="entry name" value="PQQ_syn_pqqE"/>
    <property type="match status" value="1"/>
</dbReference>
<dbReference type="Proteomes" id="UP000427373">
    <property type="component" value="Chromosome"/>
</dbReference>
<dbReference type="NCBIfam" id="TIGR04053">
    <property type="entry name" value="TIGR04053 family radical SAM/SPASM domain-containing protein"/>
    <property type="match status" value="1"/>
</dbReference>
<reference evidence="8 11" key="2">
    <citation type="submission" date="2020-08" db="EMBL/GenBank/DDBJ databases">
        <title>Genomic Encyclopedia of Type Strains, Phase IV (KMG-IV): sequencing the most valuable type-strain genomes for metagenomic binning, comparative biology and taxonomic classification.</title>
        <authorList>
            <person name="Goeker M."/>
        </authorList>
    </citation>
    <scope>NUCLEOTIDE SEQUENCE [LARGE SCALE GENOMIC DNA]</scope>
    <source>
        <strain evidence="8 11">DSM 12421</strain>
    </source>
</reference>
<keyword evidence="6" id="KW-0411">Iron-sulfur</keyword>
<dbReference type="InterPro" id="IPR007197">
    <property type="entry name" value="rSAM"/>
</dbReference>
<dbReference type="SMART" id="SM00729">
    <property type="entry name" value="Elp3"/>
    <property type="match status" value="1"/>
</dbReference>
<dbReference type="Pfam" id="PF04055">
    <property type="entry name" value="Radical_SAM"/>
    <property type="match status" value="1"/>
</dbReference>
<evidence type="ECO:0000259" key="7">
    <source>
        <dbReference type="PROSITE" id="PS51918"/>
    </source>
</evidence>
<dbReference type="CDD" id="cd21123">
    <property type="entry name" value="SPASM_MftC-like"/>
    <property type="match status" value="1"/>
</dbReference>
<evidence type="ECO:0000256" key="2">
    <source>
        <dbReference type="ARBA" id="ARBA00022485"/>
    </source>
</evidence>
<evidence type="ECO:0000256" key="4">
    <source>
        <dbReference type="ARBA" id="ARBA00022723"/>
    </source>
</evidence>
<dbReference type="SFLD" id="SFLDG01067">
    <property type="entry name" value="SPASM/twitch_domain_containing"/>
    <property type="match status" value="1"/>
</dbReference>
<dbReference type="InterPro" id="IPR006638">
    <property type="entry name" value="Elp3/MiaA/NifB-like_rSAM"/>
</dbReference>
<dbReference type="RefSeq" id="WP_156015852.1">
    <property type="nucleotide sequence ID" value="NZ_AP031374.1"/>
</dbReference>
<keyword evidence="10" id="KW-1185">Reference proteome</keyword>
<evidence type="ECO:0000256" key="3">
    <source>
        <dbReference type="ARBA" id="ARBA00022691"/>
    </source>
</evidence>
<reference evidence="9 10" key="1">
    <citation type="submission" date="2019-10" db="EMBL/GenBank/DDBJ databases">
        <title>Genome Sequences from Six Type Strain Members of the Archaeal Family Sulfolobaceae: Acidianus ambivalens, Acidianus infernus, Metallosphaera prunae, Stygiolobus azoricus, Sulfolobus metallicus, and Sulfurisphaera ohwakuensis.</title>
        <authorList>
            <person name="Counts J.A."/>
            <person name="Kelly R.M."/>
        </authorList>
    </citation>
    <scope>NUCLEOTIDE SEQUENCE [LARGE SCALE GENOMIC DNA]</scope>
    <source>
        <strain evidence="9 10">TA-1</strain>
    </source>
</reference>
<proteinExistence type="predicted"/>
<dbReference type="AlphaFoldDB" id="A0A650CKJ3"/>
<dbReference type="InterPro" id="IPR050377">
    <property type="entry name" value="Radical_SAM_PqqE_MftC-like"/>
</dbReference>
<dbReference type="Proteomes" id="UP000582213">
    <property type="component" value="Unassembled WGS sequence"/>
</dbReference>
<keyword evidence="2" id="KW-0004">4Fe-4S</keyword>
<dbReference type="PANTHER" id="PTHR11228:SF34">
    <property type="entry name" value="TUNGSTEN-CONTAINING ALDEHYDE FERREDOXIN OXIDOREDUCTASE COFACTOR MODIFYING PROTEIN"/>
    <property type="match status" value="1"/>
</dbReference>
<dbReference type="GeneID" id="95643898"/>
<evidence type="ECO:0000256" key="5">
    <source>
        <dbReference type="ARBA" id="ARBA00023004"/>
    </source>
</evidence>
<feature type="domain" description="Radical SAM core" evidence="7">
    <location>
        <begin position="4"/>
        <end position="217"/>
    </location>
</feature>
<sequence>MPFEDAPHLVFWEVTKACPLTCKHCRANAIDKPLPGELTTEEGKKLLEEISQFGKVVVVFTGGDPLSRDDIFELMDYAKSLGLIVSIAPAPSYRLNEDTIKNIKNSALYMSISLDGYKPETHDWLRGFGNYRYAINGIKLGLKYGIQVQVNTLVWKKSYEELPYMVKLLKDLGVKVWEVFFLIPVGRGTLELDIPREKYKDVIDFLVEVSRYNIVVRTVEAPFFRRAKLEYKEVENELIRKLKELLGEPKSPVDKSILPTRDGAGVIFISYNGDIYPSGFLPLKLGNVREDKLIDVYRNSELLKMIKAGKLKGKCGICAFSNICGGSRARAYAVYGDPLAEDPACPY</sequence>
<comment type="cofactor">
    <cofactor evidence="1">
        <name>[4Fe-4S] cluster</name>
        <dbReference type="ChEBI" id="CHEBI:49883"/>
    </cofactor>
</comment>
<dbReference type="KEGG" id="soh:D1869_15030"/>
<name>A0A650CKJ3_SULOH</name>
<dbReference type="InterPro" id="IPR017200">
    <property type="entry name" value="PqqE-like"/>
</dbReference>
<dbReference type="GO" id="GO:0046872">
    <property type="term" value="F:metal ion binding"/>
    <property type="evidence" value="ECO:0007669"/>
    <property type="project" value="UniProtKB-KW"/>
</dbReference>
<evidence type="ECO:0000256" key="6">
    <source>
        <dbReference type="ARBA" id="ARBA00023014"/>
    </source>
</evidence>
<protein>
    <submittedName>
        <fullName evidence="8">Radical SAM protein</fullName>
    </submittedName>
    <submittedName>
        <fullName evidence="9">TIGR04053 family radical SAM/SPASM domain-containing protein</fullName>
    </submittedName>
</protein>
<dbReference type="EMBL" id="JACHFY010000006">
    <property type="protein sequence ID" value="MBB5253656.1"/>
    <property type="molecule type" value="Genomic_DNA"/>
</dbReference>
<dbReference type="CDD" id="cd01335">
    <property type="entry name" value="Radical_SAM"/>
    <property type="match status" value="1"/>
</dbReference>
<evidence type="ECO:0000256" key="1">
    <source>
        <dbReference type="ARBA" id="ARBA00001966"/>
    </source>
</evidence>
<gene>
    <name evidence="9" type="ORF">D1869_15030</name>
    <name evidence="8" type="ORF">HNQ62_001426</name>
</gene>
<dbReference type="SUPFAM" id="SSF102114">
    <property type="entry name" value="Radical SAM enzymes"/>
    <property type="match status" value="1"/>
</dbReference>
<keyword evidence="3" id="KW-0949">S-adenosyl-L-methionine</keyword>
<dbReference type="EMBL" id="CP045484">
    <property type="protein sequence ID" value="QGR18360.1"/>
    <property type="molecule type" value="Genomic_DNA"/>
</dbReference>
<dbReference type="SFLD" id="SFLDG01386">
    <property type="entry name" value="main_SPASM_domain-containing"/>
    <property type="match status" value="1"/>
</dbReference>
<dbReference type="PANTHER" id="PTHR11228">
    <property type="entry name" value="RADICAL SAM DOMAIN PROTEIN"/>
    <property type="match status" value="1"/>
</dbReference>
<keyword evidence="4" id="KW-0479">Metal-binding</keyword>
<dbReference type="InterPro" id="IPR013785">
    <property type="entry name" value="Aldolase_TIM"/>
</dbReference>
<dbReference type="GO" id="GO:0051539">
    <property type="term" value="F:4 iron, 4 sulfur cluster binding"/>
    <property type="evidence" value="ECO:0007669"/>
    <property type="project" value="UniProtKB-KW"/>
</dbReference>
<evidence type="ECO:0000313" key="10">
    <source>
        <dbReference type="Proteomes" id="UP000427373"/>
    </source>
</evidence>
<accession>A0A650CKJ3</accession>
<dbReference type="GO" id="GO:0003824">
    <property type="term" value="F:catalytic activity"/>
    <property type="evidence" value="ECO:0007669"/>
    <property type="project" value="InterPro"/>
</dbReference>
<dbReference type="PROSITE" id="PS51918">
    <property type="entry name" value="RADICAL_SAM"/>
    <property type="match status" value="1"/>
</dbReference>
<evidence type="ECO:0000313" key="8">
    <source>
        <dbReference type="EMBL" id="MBB5253656.1"/>
    </source>
</evidence>
<dbReference type="Gene3D" id="3.20.20.70">
    <property type="entry name" value="Aldolase class I"/>
    <property type="match status" value="1"/>
</dbReference>
<organism evidence="9 10">
    <name type="scientific">Sulfurisphaera ohwakuensis</name>
    <dbReference type="NCBI Taxonomy" id="69656"/>
    <lineage>
        <taxon>Archaea</taxon>
        <taxon>Thermoproteota</taxon>
        <taxon>Thermoprotei</taxon>
        <taxon>Sulfolobales</taxon>
        <taxon>Sulfolobaceae</taxon>
        <taxon>Sulfurisphaera</taxon>
    </lineage>
</organism>
<dbReference type="InterPro" id="IPR058240">
    <property type="entry name" value="rSAM_sf"/>
</dbReference>
<evidence type="ECO:0000313" key="11">
    <source>
        <dbReference type="Proteomes" id="UP000582213"/>
    </source>
</evidence>